<keyword evidence="3" id="KW-1185">Reference proteome</keyword>
<sequence length="280" mass="32467">MARLIEKHKQDMIALREEFEAMIKSRDEQAQKEIVAERQKMQAEIQKWQNAVIELKKGLDSVKAQAEQDRRTTEAEKEKRRAKFLAQIAVERQRWEKTARETAEKKQFNEKTLQEQFGAKIKDANTRTERLQNQLERDRELLRKTQTASLAEPQKRREVQVRASLSYATDWAKVEITTYGTAFIKDPSVGSEVYRNVTITPTSLMISRPFSEAFRSGRVSFIIVNQGNPIDITTTHGRDRYRLGDRGGCATVEFSNNQYVNSKGQDRDNRMVFSNCVMRA</sequence>
<feature type="coiled-coil region" evidence="1">
    <location>
        <begin position="121"/>
        <end position="148"/>
    </location>
</feature>
<dbReference type="Proteomes" id="UP000016930">
    <property type="component" value="Unassembled WGS sequence"/>
</dbReference>
<feature type="coiled-coil region" evidence="1">
    <location>
        <begin position="5"/>
        <end position="83"/>
    </location>
</feature>
<protein>
    <submittedName>
        <fullName evidence="2">Uncharacterized protein</fullName>
    </submittedName>
</protein>
<dbReference type="EMBL" id="KB445791">
    <property type="protein sequence ID" value="EMD41351.1"/>
    <property type="molecule type" value="Genomic_DNA"/>
</dbReference>
<dbReference type="AlphaFoldDB" id="M2RR39"/>
<evidence type="ECO:0000313" key="3">
    <source>
        <dbReference type="Proteomes" id="UP000016930"/>
    </source>
</evidence>
<name>M2RR39_CERS8</name>
<dbReference type="OrthoDB" id="2972060at2759"/>
<evidence type="ECO:0000313" key="2">
    <source>
        <dbReference type="EMBL" id="EMD41351.1"/>
    </source>
</evidence>
<organism evidence="2 3">
    <name type="scientific">Ceriporiopsis subvermispora (strain B)</name>
    <name type="common">White-rot fungus</name>
    <name type="synonym">Gelatoporia subvermispora</name>
    <dbReference type="NCBI Taxonomy" id="914234"/>
    <lineage>
        <taxon>Eukaryota</taxon>
        <taxon>Fungi</taxon>
        <taxon>Dikarya</taxon>
        <taxon>Basidiomycota</taxon>
        <taxon>Agaricomycotina</taxon>
        <taxon>Agaricomycetes</taxon>
        <taxon>Polyporales</taxon>
        <taxon>Gelatoporiaceae</taxon>
        <taxon>Gelatoporia</taxon>
    </lineage>
</organism>
<proteinExistence type="predicted"/>
<dbReference type="HOGENOM" id="CLU_993964_0_0_1"/>
<gene>
    <name evidence="2" type="ORF">CERSUDRAFT_61406</name>
</gene>
<reference evidence="2 3" key="1">
    <citation type="journal article" date="2012" name="Proc. Natl. Acad. Sci. U.S.A.">
        <title>Comparative genomics of Ceriporiopsis subvermispora and Phanerochaete chrysosporium provide insight into selective ligninolysis.</title>
        <authorList>
            <person name="Fernandez-Fueyo E."/>
            <person name="Ruiz-Duenas F.J."/>
            <person name="Ferreira P."/>
            <person name="Floudas D."/>
            <person name="Hibbett D.S."/>
            <person name="Canessa P."/>
            <person name="Larrondo L.F."/>
            <person name="James T.Y."/>
            <person name="Seelenfreund D."/>
            <person name="Lobos S."/>
            <person name="Polanco R."/>
            <person name="Tello M."/>
            <person name="Honda Y."/>
            <person name="Watanabe T."/>
            <person name="Watanabe T."/>
            <person name="Ryu J.S."/>
            <person name="Kubicek C.P."/>
            <person name="Schmoll M."/>
            <person name="Gaskell J."/>
            <person name="Hammel K.E."/>
            <person name="St John F.J."/>
            <person name="Vanden Wymelenberg A."/>
            <person name="Sabat G."/>
            <person name="Splinter BonDurant S."/>
            <person name="Syed K."/>
            <person name="Yadav J.S."/>
            <person name="Doddapaneni H."/>
            <person name="Subramanian V."/>
            <person name="Lavin J.L."/>
            <person name="Oguiza J.A."/>
            <person name="Perez G."/>
            <person name="Pisabarro A.G."/>
            <person name="Ramirez L."/>
            <person name="Santoyo F."/>
            <person name="Master E."/>
            <person name="Coutinho P.M."/>
            <person name="Henrissat B."/>
            <person name="Lombard V."/>
            <person name="Magnuson J.K."/>
            <person name="Kuees U."/>
            <person name="Hori C."/>
            <person name="Igarashi K."/>
            <person name="Samejima M."/>
            <person name="Held B.W."/>
            <person name="Barry K.W."/>
            <person name="LaButti K.M."/>
            <person name="Lapidus A."/>
            <person name="Lindquist E.A."/>
            <person name="Lucas S.M."/>
            <person name="Riley R."/>
            <person name="Salamov A.A."/>
            <person name="Hoffmeister D."/>
            <person name="Schwenk D."/>
            <person name="Hadar Y."/>
            <person name="Yarden O."/>
            <person name="de Vries R.P."/>
            <person name="Wiebenga A."/>
            <person name="Stenlid J."/>
            <person name="Eastwood D."/>
            <person name="Grigoriev I.V."/>
            <person name="Berka R.M."/>
            <person name="Blanchette R.A."/>
            <person name="Kersten P."/>
            <person name="Martinez A.T."/>
            <person name="Vicuna R."/>
            <person name="Cullen D."/>
        </authorList>
    </citation>
    <scope>NUCLEOTIDE SEQUENCE [LARGE SCALE GENOMIC DNA]</scope>
    <source>
        <strain evidence="2 3">B</strain>
    </source>
</reference>
<accession>M2RR39</accession>
<keyword evidence="1" id="KW-0175">Coiled coil</keyword>
<evidence type="ECO:0000256" key="1">
    <source>
        <dbReference type="SAM" id="Coils"/>
    </source>
</evidence>